<feature type="transmembrane region" description="Helical" evidence="2">
    <location>
        <begin position="182"/>
        <end position="203"/>
    </location>
</feature>
<organism evidence="5 6">
    <name type="scientific">Gulosibacter faecalis</name>
    <dbReference type="NCBI Taxonomy" id="272240"/>
    <lineage>
        <taxon>Bacteria</taxon>
        <taxon>Bacillati</taxon>
        <taxon>Actinomycetota</taxon>
        <taxon>Actinomycetes</taxon>
        <taxon>Micrococcales</taxon>
        <taxon>Microbacteriaceae</taxon>
        <taxon>Gulosibacter</taxon>
    </lineage>
</organism>
<keyword evidence="2" id="KW-1133">Transmembrane helix</keyword>
<proteinExistence type="predicted"/>
<feature type="domain" description="Alpha/beta-hydrolase N-terminal" evidence="4">
    <location>
        <begin position="46"/>
        <end position="264"/>
    </location>
</feature>
<dbReference type="Pfam" id="PF15420">
    <property type="entry name" value="Abhydrolase_9_N"/>
    <property type="match status" value="1"/>
</dbReference>
<comment type="caution">
    <text evidence="5">The sequence shown here is derived from an EMBL/GenBank/DDBJ whole genome shotgun (WGS) entry which is preliminary data.</text>
</comment>
<reference evidence="6" key="1">
    <citation type="journal article" date="2019" name="Int. J. Syst. Evol. Microbiol.">
        <title>The Global Catalogue of Microorganisms (GCM) 10K type strain sequencing project: providing services to taxonomists for standard genome sequencing and annotation.</title>
        <authorList>
            <consortium name="The Broad Institute Genomics Platform"/>
            <consortium name="The Broad Institute Genome Sequencing Center for Infectious Disease"/>
            <person name="Wu L."/>
            <person name="Ma J."/>
        </authorList>
    </citation>
    <scope>NUCLEOTIDE SEQUENCE [LARGE SCALE GENOMIC DNA]</scope>
    <source>
        <strain evidence="6">TISTR 1514</strain>
    </source>
</reference>
<evidence type="ECO:0000313" key="5">
    <source>
        <dbReference type="EMBL" id="MFD2757599.1"/>
    </source>
</evidence>
<dbReference type="InterPro" id="IPR027788">
    <property type="entry name" value="Alpha/beta-hydrolase_N_dom"/>
</dbReference>
<keyword evidence="6" id="KW-1185">Reference proteome</keyword>
<dbReference type="InterPro" id="IPR027787">
    <property type="entry name" value="Alpha/beta-hydrolase_catalytic"/>
</dbReference>
<dbReference type="Proteomes" id="UP001597492">
    <property type="component" value="Unassembled WGS sequence"/>
</dbReference>
<name>A0ABW5UXM5_9MICO</name>
<keyword evidence="2" id="KW-0472">Membrane</keyword>
<dbReference type="EMBL" id="JBHUNE010000003">
    <property type="protein sequence ID" value="MFD2757599.1"/>
    <property type="molecule type" value="Genomic_DNA"/>
</dbReference>
<dbReference type="Pfam" id="PF10081">
    <property type="entry name" value="Abhydrolase_9"/>
    <property type="match status" value="1"/>
</dbReference>
<gene>
    <name evidence="5" type="ORF">ACFSW7_04295</name>
</gene>
<feature type="region of interest" description="Disordered" evidence="1">
    <location>
        <begin position="226"/>
        <end position="248"/>
    </location>
</feature>
<evidence type="ECO:0000313" key="6">
    <source>
        <dbReference type="Proteomes" id="UP001597492"/>
    </source>
</evidence>
<sequence length="590" mass="65934">MLGRRFRRALNRRRHSKPAAEAALARRIRPNWWGIAGAQVTSWIALGPSFLPRTWWMTAGSLSLSQLYGYGIGTAARLVRRGVMPLLRRRFPARNFARIPFPVAQAWRITVVSTLVGGTLLALATSIPRQREIAKLVDFPPPSHTTQLVGVAAGTGVTGAALGIVALFRLQSRGTRRLLQRFLPALAAPFSGTIVTFLVTYYLNRSVVWDRFVGFLRTKALAKNLQPMPGRTAPEQPERSGSAASYEPFTTLGRHGKAIVSDGPRRADIAAYWAARGNGNGPADEPVLEPVRAYVGLRAHVSIPEAAKRAVRELKRAGGFEREHLCIAIGTGTGWLSDWSMGSFEYLTRGNCATVSLQYTVLSSALALLADRKSPQLTAQCLYREVVAELRKLPPERRPKLYMQGESLGSFGALSIFSDADDMIERLDGAVWSGTPQFSPIWQELVARRRDGSPQTLPRIGNGEHVRFSNRSADLRGPADGEPYADWKAHRFLFLQHPSDPVVWWHPSLIWREPEWLREPHGYDVTPRIVWWPWVTFWQVAADMPASIASKGGHAHRYYDEYVPAWAEVLGRHEHPEPLIREVARHIHPH</sequence>
<protein>
    <submittedName>
        <fullName evidence="5">Alpha/beta-hydrolase family protein</fullName>
    </submittedName>
</protein>
<evidence type="ECO:0000259" key="3">
    <source>
        <dbReference type="Pfam" id="PF10081"/>
    </source>
</evidence>
<dbReference type="RefSeq" id="WP_019619850.1">
    <property type="nucleotide sequence ID" value="NZ_JBHUNE010000003.1"/>
</dbReference>
<evidence type="ECO:0000256" key="1">
    <source>
        <dbReference type="SAM" id="MobiDB-lite"/>
    </source>
</evidence>
<feature type="transmembrane region" description="Helical" evidence="2">
    <location>
        <begin position="147"/>
        <end position="170"/>
    </location>
</feature>
<accession>A0ABW5UXM5</accession>
<feature type="domain" description="Alpha/beta-hydrolase catalytic" evidence="3">
    <location>
        <begin position="291"/>
        <end position="573"/>
    </location>
</feature>
<feature type="transmembrane region" description="Helical" evidence="2">
    <location>
        <begin position="106"/>
        <end position="127"/>
    </location>
</feature>
<keyword evidence="2" id="KW-0812">Transmembrane</keyword>
<evidence type="ECO:0000256" key="2">
    <source>
        <dbReference type="SAM" id="Phobius"/>
    </source>
</evidence>
<evidence type="ECO:0000259" key="4">
    <source>
        <dbReference type="Pfam" id="PF15420"/>
    </source>
</evidence>